<keyword evidence="1" id="KW-1133">Transmembrane helix</keyword>
<keyword evidence="1" id="KW-0472">Membrane</keyword>
<protein>
    <submittedName>
        <fullName evidence="2">Uncharacterized protein</fullName>
    </submittedName>
</protein>
<dbReference type="RefSeq" id="WP_012109408.1">
    <property type="nucleotide sequence ID" value="NC_009714.1"/>
</dbReference>
<dbReference type="KEGG" id="cha:CHAB381_1573"/>
<reference evidence="3" key="1">
    <citation type="submission" date="2007-07" db="EMBL/GenBank/DDBJ databases">
        <title>Complete genome sequence of Campylobacter hominis ATCC BAA-381, a commensal isolated from the human gastrointestinal tract.</title>
        <authorList>
            <person name="Fouts D.E."/>
            <person name="Mongodin E.F."/>
            <person name="Puiu D."/>
            <person name="Sebastian Y."/>
            <person name="Miller W.G."/>
            <person name="Mandrell R.E."/>
            <person name="Nelson K.E."/>
        </authorList>
    </citation>
    <scope>NUCLEOTIDE SEQUENCE [LARGE SCALE GENOMIC DNA]</scope>
    <source>
        <strain evidence="3">ATCC BAA-381 / LMG 19568 / NCTC 13146 / CH001A</strain>
    </source>
</reference>
<keyword evidence="3" id="KW-1185">Reference proteome</keyword>
<dbReference type="HOGENOM" id="CLU_3150592_0_0_7"/>
<accession>A7I3L2</accession>
<feature type="transmembrane region" description="Helical" evidence="1">
    <location>
        <begin position="7"/>
        <end position="27"/>
    </location>
</feature>
<gene>
    <name evidence="2" type="ordered locus">CHAB381_1573</name>
</gene>
<dbReference type="STRING" id="360107.CHAB381_1573"/>
<proteinExistence type="predicted"/>
<evidence type="ECO:0000313" key="2">
    <source>
        <dbReference type="EMBL" id="ABS52342.1"/>
    </source>
</evidence>
<sequence>MKKFLNFEFIGCILFVLLMFWFIYSFLNLPNATDVTKEYFDLNVSYKK</sequence>
<organism evidence="2 3">
    <name type="scientific">Campylobacter hominis (strain ATCC BAA-381 / DSM 21671 / CCUG 45161 / LMG 19568 / NCTC 13146 / CH001A)</name>
    <dbReference type="NCBI Taxonomy" id="360107"/>
    <lineage>
        <taxon>Bacteria</taxon>
        <taxon>Pseudomonadati</taxon>
        <taxon>Campylobacterota</taxon>
        <taxon>Epsilonproteobacteria</taxon>
        <taxon>Campylobacterales</taxon>
        <taxon>Campylobacteraceae</taxon>
        <taxon>Campylobacter</taxon>
    </lineage>
</organism>
<dbReference type="EMBL" id="CP000776">
    <property type="protein sequence ID" value="ABS52342.1"/>
    <property type="molecule type" value="Genomic_DNA"/>
</dbReference>
<name>A7I3L2_CAMHC</name>
<evidence type="ECO:0000256" key="1">
    <source>
        <dbReference type="SAM" id="Phobius"/>
    </source>
</evidence>
<evidence type="ECO:0000313" key="3">
    <source>
        <dbReference type="Proteomes" id="UP000002407"/>
    </source>
</evidence>
<keyword evidence="1" id="KW-0812">Transmembrane</keyword>
<dbReference type="AlphaFoldDB" id="A7I3L2"/>
<dbReference type="Proteomes" id="UP000002407">
    <property type="component" value="Chromosome"/>
</dbReference>